<dbReference type="RefSeq" id="WP_056155729.1">
    <property type="nucleotide sequence ID" value="NZ_CP073633.1"/>
</dbReference>
<dbReference type="EMBL" id="CP073633">
    <property type="protein sequence ID" value="WHQ71599.1"/>
    <property type="molecule type" value="Genomic_DNA"/>
</dbReference>
<evidence type="ECO:0000313" key="2">
    <source>
        <dbReference type="Proteomes" id="UP001223720"/>
    </source>
</evidence>
<dbReference type="PIRSF" id="PIRSF018634">
    <property type="entry name" value="UCP018634"/>
    <property type="match status" value="1"/>
</dbReference>
<accession>A0AAX3WLB6</accession>
<dbReference type="AlphaFoldDB" id="A0AAX3WLB6"/>
<protein>
    <submittedName>
        <fullName evidence="1">Type II toxin-antitoxin system RelE/ParE family toxin</fullName>
    </submittedName>
</protein>
<dbReference type="Proteomes" id="UP001223720">
    <property type="component" value="Chromosome"/>
</dbReference>
<proteinExistence type="predicted"/>
<evidence type="ECO:0000313" key="1">
    <source>
        <dbReference type="EMBL" id="WHQ71599.1"/>
    </source>
</evidence>
<gene>
    <name evidence="1" type="ORF">KEC54_08685</name>
</gene>
<name>A0AAX3WLB6_METEX</name>
<dbReference type="InterPro" id="IPR009387">
    <property type="entry name" value="HigB-2"/>
</dbReference>
<dbReference type="Pfam" id="PF06296">
    <property type="entry name" value="RelE"/>
    <property type="match status" value="1"/>
</dbReference>
<sequence>MADDRLNVDADENVSRAFKTAVFARSARKARIRDAELCEALREVMAGQADDLGGGVFKKRLNKNMHRSMILAKGGRYWIYEYLFAKKDRDNIDDDELRDFKLLAKIYASLAKEQIDKLVSDKDLLEICDDDKA</sequence>
<reference evidence="1" key="1">
    <citation type="journal article" date="2022" name="Biotechnol. Bioprocess Eng.">
        <title>Pan-genome Analysis Reveals Comparative Genomic Features of Central Metabolic Pathways in Methylorubrum extorquens.</title>
        <authorList>
            <person name="Lee G.M."/>
            <person name="Scott-Nevros Z.K."/>
            <person name="Lee S.-M."/>
            <person name="Kim D."/>
        </authorList>
    </citation>
    <scope>NUCLEOTIDE SEQUENCE</scope>
    <source>
        <strain evidence="1">ATCC 55366</strain>
    </source>
</reference>
<organism evidence="1 2">
    <name type="scientific">Methylorubrum extorquens</name>
    <name type="common">Methylobacterium dichloromethanicum</name>
    <name type="synonym">Methylobacterium extorquens</name>
    <dbReference type="NCBI Taxonomy" id="408"/>
    <lineage>
        <taxon>Bacteria</taxon>
        <taxon>Pseudomonadati</taxon>
        <taxon>Pseudomonadota</taxon>
        <taxon>Alphaproteobacteria</taxon>
        <taxon>Hyphomicrobiales</taxon>
        <taxon>Methylobacteriaceae</taxon>
        <taxon>Methylorubrum</taxon>
    </lineage>
</organism>